<evidence type="ECO:0000256" key="1">
    <source>
        <dbReference type="SAM" id="MobiDB-lite"/>
    </source>
</evidence>
<accession>A0A2J6QS42</accession>
<keyword evidence="4" id="KW-1185">Reference proteome</keyword>
<dbReference type="AlphaFoldDB" id="A0A2J6QS42"/>
<feature type="compositionally biased region" description="Polar residues" evidence="1">
    <location>
        <begin position="46"/>
        <end position="57"/>
    </location>
</feature>
<feature type="transmembrane region" description="Helical" evidence="2">
    <location>
        <begin position="87"/>
        <end position="108"/>
    </location>
</feature>
<keyword evidence="2" id="KW-0812">Transmembrane</keyword>
<evidence type="ECO:0000256" key="2">
    <source>
        <dbReference type="SAM" id="Phobius"/>
    </source>
</evidence>
<evidence type="ECO:0000313" key="3">
    <source>
        <dbReference type="EMBL" id="PMD29079.1"/>
    </source>
</evidence>
<organism evidence="3 4">
    <name type="scientific">Hyaloscypha variabilis (strain UAMH 11265 / GT02V1 / F)</name>
    <name type="common">Meliniomyces variabilis</name>
    <dbReference type="NCBI Taxonomy" id="1149755"/>
    <lineage>
        <taxon>Eukaryota</taxon>
        <taxon>Fungi</taxon>
        <taxon>Dikarya</taxon>
        <taxon>Ascomycota</taxon>
        <taxon>Pezizomycotina</taxon>
        <taxon>Leotiomycetes</taxon>
        <taxon>Helotiales</taxon>
        <taxon>Hyaloscyphaceae</taxon>
        <taxon>Hyaloscypha</taxon>
        <taxon>Hyaloscypha variabilis</taxon>
    </lineage>
</organism>
<sequence length="137" mass="15619">MLAFKLQTLTTRTLLRSSAPRLVQGSLLSIRTHKHGWKTMKLPQQKRPSPSIQQNKAGPSPRVKPTLQHISNDVFHSYRTREKDRGAFYAVATVVVFIVILVIADIVLETICVAILQKLGLIVPQLSRRLWREVLWT</sequence>
<dbReference type="Proteomes" id="UP000235786">
    <property type="component" value="Unassembled WGS sequence"/>
</dbReference>
<reference evidence="3 4" key="1">
    <citation type="submission" date="2016-04" db="EMBL/GenBank/DDBJ databases">
        <title>A degradative enzymes factory behind the ericoid mycorrhizal symbiosis.</title>
        <authorList>
            <consortium name="DOE Joint Genome Institute"/>
            <person name="Martino E."/>
            <person name="Morin E."/>
            <person name="Grelet G."/>
            <person name="Kuo A."/>
            <person name="Kohler A."/>
            <person name="Daghino S."/>
            <person name="Barry K."/>
            <person name="Choi C."/>
            <person name="Cichocki N."/>
            <person name="Clum A."/>
            <person name="Copeland A."/>
            <person name="Hainaut M."/>
            <person name="Haridas S."/>
            <person name="Labutti K."/>
            <person name="Lindquist E."/>
            <person name="Lipzen A."/>
            <person name="Khouja H.-R."/>
            <person name="Murat C."/>
            <person name="Ohm R."/>
            <person name="Olson A."/>
            <person name="Spatafora J."/>
            <person name="Veneault-Fourrey C."/>
            <person name="Henrissat B."/>
            <person name="Grigoriev I."/>
            <person name="Martin F."/>
            <person name="Perotto S."/>
        </authorList>
    </citation>
    <scope>NUCLEOTIDE SEQUENCE [LARGE SCALE GENOMIC DNA]</scope>
    <source>
        <strain evidence="3 4">F</strain>
    </source>
</reference>
<keyword evidence="2" id="KW-0472">Membrane</keyword>
<protein>
    <submittedName>
        <fullName evidence="3">Uncharacterized protein</fullName>
    </submittedName>
</protein>
<keyword evidence="2" id="KW-1133">Transmembrane helix</keyword>
<gene>
    <name evidence="3" type="ORF">L207DRAFT_263129</name>
</gene>
<evidence type="ECO:0000313" key="4">
    <source>
        <dbReference type="Proteomes" id="UP000235786"/>
    </source>
</evidence>
<name>A0A2J6QS42_HYAVF</name>
<dbReference type="EMBL" id="KZ613978">
    <property type="protein sequence ID" value="PMD29079.1"/>
    <property type="molecule type" value="Genomic_DNA"/>
</dbReference>
<feature type="region of interest" description="Disordered" evidence="1">
    <location>
        <begin position="39"/>
        <end position="63"/>
    </location>
</feature>
<proteinExistence type="predicted"/>